<comment type="subcellular location">
    <subcellularLocation>
        <location evidence="1">Membrane</location>
        <topology evidence="1">Multi-pass membrane protein</topology>
    </subcellularLocation>
</comment>
<feature type="domain" description="Major facilitator superfamily (MFS) profile" evidence="9">
    <location>
        <begin position="33"/>
        <end position="475"/>
    </location>
</feature>
<keyword evidence="6 8" id="KW-0472">Membrane</keyword>
<dbReference type="InterPro" id="IPR036259">
    <property type="entry name" value="MFS_trans_sf"/>
</dbReference>
<evidence type="ECO:0000256" key="4">
    <source>
        <dbReference type="ARBA" id="ARBA00022692"/>
    </source>
</evidence>
<feature type="transmembrane region" description="Helical" evidence="8">
    <location>
        <begin position="135"/>
        <end position="156"/>
    </location>
</feature>
<keyword evidence="3 7" id="KW-0813">Transport</keyword>
<dbReference type="Gene3D" id="1.20.1250.20">
    <property type="entry name" value="MFS general substrate transporter like domains"/>
    <property type="match status" value="1"/>
</dbReference>
<keyword evidence="4 8" id="KW-0812">Transmembrane</keyword>
<dbReference type="FunFam" id="1.20.1250.20:FF:000078">
    <property type="entry name" value="MFS maltose transporter, putative"/>
    <property type="match status" value="1"/>
</dbReference>
<feature type="transmembrane region" description="Helical" evidence="8">
    <location>
        <begin position="168"/>
        <end position="190"/>
    </location>
</feature>
<evidence type="ECO:0000256" key="3">
    <source>
        <dbReference type="ARBA" id="ARBA00022448"/>
    </source>
</evidence>
<evidence type="ECO:0000256" key="2">
    <source>
        <dbReference type="ARBA" id="ARBA00010992"/>
    </source>
</evidence>
<dbReference type="GO" id="GO:0016020">
    <property type="term" value="C:membrane"/>
    <property type="evidence" value="ECO:0007669"/>
    <property type="project" value="UniProtKB-SubCell"/>
</dbReference>
<sequence length="516" mass="56566">MARHGAVKSSGGVQKAASVAQRLREFNRMLVFVMVYLSFCAFNFGYDVGTFGGVQAMRSFAEEFGEYDEEKKMYALPGWLSSVMTATPFLGKAVGCAVSGWMAEKWGRRRAILLMCTLSFVGAVLQTSAKTAAQFTVGRVLIFAMTGFVIVVLPLFQAEVSPKAIRGMFGSMLQLMIVLGQVTATLVSYGTHDLPDSRAWKIPVGLQLVLPFVTVLLLPLLPESPRWLLSQGRAEDAAGSLARLRPRASAEDIQVEIKAILHAHADQAKGTWAEVFDRKNRIRTGVAVLAMFGQQITGQTFPSQYGVIFYQTQGFASRAFLFNVAASIVSLGAVIMTWLYVDEVGRRPVLLTGGLCMGLSLFMLGGVASASQEQLDRGLRHLIVASILLFCFFFNLSWAPISYIVVSETAALRVKEKTNLLACVVSVLTAFATSFSTPYLINPHYANLGGKVGYIFGSFNLVMVVATFFCIPELKGRTLEEVDQLFESGVPLRRFGSVRTKTAQEMYDEDFGHDTR</sequence>
<comment type="caution">
    <text evidence="10">The sequence shown here is derived from an EMBL/GenBank/DDBJ whole genome shotgun (WGS) entry which is preliminary data.</text>
</comment>
<keyword evidence="5 8" id="KW-1133">Transmembrane helix</keyword>
<dbReference type="Proteomes" id="UP000813444">
    <property type="component" value="Unassembled WGS sequence"/>
</dbReference>
<feature type="transmembrane region" description="Helical" evidence="8">
    <location>
        <begin position="418"/>
        <end position="441"/>
    </location>
</feature>
<evidence type="ECO:0000256" key="8">
    <source>
        <dbReference type="SAM" id="Phobius"/>
    </source>
</evidence>
<dbReference type="OrthoDB" id="6612291at2759"/>
<name>A0A8K0T953_9HYPO</name>
<dbReference type="InterPro" id="IPR003663">
    <property type="entry name" value="Sugar/inositol_transpt"/>
</dbReference>
<evidence type="ECO:0000256" key="5">
    <source>
        <dbReference type="ARBA" id="ARBA00022989"/>
    </source>
</evidence>
<protein>
    <submittedName>
        <fullName evidence="10">General substrate transporter</fullName>
    </submittedName>
</protein>
<feature type="transmembrane region" description="Helical" evidence="8">
    <location>
        <begin position="79"/>
        <end position="99"/>
    </location>
</feature>
<dbReference type="NCBIfam" id="TIGR00879">
    <property type="entry name" value="SP"/>
    <property type="match status" value="1"/>
</dbReference>
<dbReference type="AlphaFoldDB" id="A0A8K0T953"/>
<feature type="transmembrane region" description="Helical" evidence="8">
    <location>
        <begin position="29"/>
        <end position="46"/>
    </location>
</feature>
<feature type="transmembrane region" description="Helical" evidence="8">
    <location>
        <begin position="382"/>
        <end position="406"/>
    </location>
</feature>
<dbReference type="InterPro" id="IPR050360">
    <property type="entry name" value="MFS_Sugar_Transporters"/>
</dbReference>
<keyword evidence="11" id="KW-1185">Reference proteome</keyword>
<evidence type="ECO:0000313" key="11">
    <source>
        <dbReference type="Proteomes" id="UP000813444"/>
    </source>
</evidence>
<evidence type="ECO:0000256" key="6">
    <source>
        <dbReference type="ARBA" id="ARBA00023136"/>
    </source>
</evidence>
<feature type="transmembrane region" description="Helical" evidence="8">
    <location>
        <begin position="320"/>
        <end position="341"/>
    </location>
</feature>
<reference evidence="10" key="1">
    <citation type="journal article" date="2021" name="Nat. Commun.">
        <title>Genetic determinants of endophytism in the Arabidopsis root mycobiome.</title>
        <authorList>
            <person name="Mesny F."/>
            <person name="Miyauchi S."/>
            <person name="Thiergart T."/>
            <person name="Pickel B."/>
            <person name="Atanasova L."/>
            <person name="Karlsson M."/>
            <person name="Huettel B."/>
            <person name="Barry K.W."/>
            <person name="Haridas S."/>
            <person name="Chen C."/>
            <person name="Bauer D."/>
            <person name="Andreopoulos W."/>
            <person name="Pangilinan J."/>
            <person name="LaButti K."/>
            <person name="Riley R."/>
            <person name="Lipzen A."/>
            <person name="Clum A."/>
            <person name="Drula E."/>
            <person name="Henrissat B."/>
            <person name="Kohler A."/>
            <person name="Grigoriev I.V."/>
            <person name="Martin F.M."/>
            <person name="Hacquard S."/>
        </authorList>
    </citation>
    <scope>NUCLEOTIDE SEQUENCE</scope>
    <source>
        <strain evidence="10">MPI-CAGE-CH-0235</strain>
    </source>
</reference>
<dbReference type="InterPro" id="IPR005828">
    <property type="entry name" value="MFS_sugar_transport-like"/>
</dbReference>
<comment type="similarity">
    <text evidence="2 7">Belongs to the major facilitator superfamily. Sugar transporter (TC 2.A.1.1) family.</text>
</comment>
<dbReference type="PANTHER" id="PTHR48022">
    <property type="entry name" value="PLASTIDIC GLUCOSE TRANSPORTER 4"/>
    <property type="match status" value="1"/>
</dbReference>
<evidence type="ECO:0000256" key="1">
    <source>
        <dbReference type="ARBA" id="ARBA00004141"/>
    </source>
</evidence>
<evidence type="ECO:0000313" key="10">
    <source>
        <dbReference type="EMBL" id="KAH7329469.1"/>
    </source>
</evidence>
<dbReference type="GO" id="GO:0005351">
    <property type="term" value="F:carbohydrate:proton symporter activity"/>
    <property type="evidence" value="ECO:0007669"/>
    <property type="project" value="TreeGrafter"/>
</dbReference>
<dbReference type="EMBL" id="JAGPNK010000001">
    <property type="protein sequence ID" value="KAH7329469.1"/>
    <property type="molecule type" value="Genomic_DNA"/>
</dbReference>
<proteinExistence type="inferred from homology"/>
<evidence type="ECO:0000256" key="7">
    <source>
        <dbReference type="RuleBase" id="RU003346"/>
    </source>
</evidence>
<feature type="transmembrane region" description="Helical" evidence="8">
    <location>
        <begin position="348"/>
        <end position="370"/>
    </location>
</feature>
<dbReference type="PANTHER" id="PTHR48022:SF27">
    <property type="entry name" value="MAJOR FACILITATOR SUPERFAMILY (MFS) PROFILE DOMAIN-CONTAINING PROTEIN"/>
    <property type="match status" value="1"/>
</dbReference>
<dbReference type="Pfam" id="PF00083">
    <property type="entry name" value="Sugar_tr"/>
    <property type="match status" value="1"/>
</dbReference>
<feature type="transmembrane region" description="Helical" evidence="8">
    <location>
        <begin position="202"/>
        <end position="221"/>
    </location>
</feature>
<dbReference type="SUPFAM" id="SSF103473">
    <property type="entry name" value="MFS general substrate transporter"/>
    <property type="match status" value="1"/>
</dbReference>
<dbReference type="PRINTS" id="PR00171">
    <property type="entry name" value="SUGRTRNSPORT"/>
</dbReference>
<dbReference type="PROSITE" id="PS50850">
    <property type="entry name" value="MFS"/>
    <property type="match status" value="1"/>
</dbReference>
<organism evidence="10 11">
    <name type="scientific">Stachybotrys elegans</name>
    <dbReference type="NCBI Taxonomy" id="80388"/>
    <lineage>
        <taxon>Eukaryota</taxon>
        <taxon>Fungi</taxon>
        <taxon>Dikarya</taxon>
        <taxon>Ascomycota</taxon>
        <taxon>Pezizomycotina</taxon>
        <taxon>Sordariomycetes</taxon>
        <taxon>Hypocreomycetidae</taxon>
        <taxon>Hypocreales</taxon>
        <taxon>Stachybotryaceae</taxon>
        <taxon>Stachybotrys</taxon>
    </lineage>
</organism>
<feature type="transmembrane region" description="Helical" evidence="8">
    <location>
        <begin position="453"/>
        <end position="471"/>
    </location>
</feature>
<evidence type="ECO:0000259" key="9">
    <source>
        <dbReference type="PROSITE" id="PS50850"/>
    </source>
</evidence>
<accession>A0A8K0T953</accession>
<dbReference type="InterPro" id="IPR020846">
    <property type="entry name" value="MFS_dom"/>
</dbReference>
<gene>
    <name evidence="10" type="ORF">B0I35DRAFT_404689</name>
</gene>